<dbReference type="InterPro" id="IPR036412">
    <property type="entry name" value="HAD-like_sf"/>
</dbReference>
<dbReference type="GO" id="GO:0016791">
    <property type="term" value="F:phosphatase activity"/>
    <property type="evidence" value="ECO:0007669"/>
    <property type="project" value="UniProtKB-ARBA"/>
</dbReference>
<dbReference type="PANTHER" id="PTHR47829">
    <property type="entry name" value="HYDROLASE, PUTATIVE (AFU_ORTHOLOGUE AFUA_1G12880)-RELATED"/>
    <property type="match status" value="1"/>
</dbReference>
<dbReference type="InterPro" id="IPR023198">
    <property type="entry name" value="PGP-like_dom2"/>
</dbReference>
<dbReference type="AlphaFoldDB" id="A0A5C3NE77"/>
<dbReference type="CDD" id="cd02603">
    <property type="entry name" value="HAD_sEH-N_like"/>
    <property type="match status" value="1"/>
</dbReference>
<dbReference type="EMBL" id="ML213505">
    <property type="protein sequence ID" value="TFK55187.1"/>
    <property type="molecule type" value="Genomic_DNA"/>
</dbReference>
<gene>
    <name evidence="1" type="ORF">OE88DRAFT_1623096</name>
</gene>
<accession>A0A5C3NE77</accession>
<dbReference type="InterPro" id="IPR023214">
    <property type="entry name" value="HAD_sf"/>
</dbReference>
<dbReference type="Gene3D" id="1.10.150.240">
    <property type="entry name" value="Putative phosphatase, domain 2"/>
    <property type="match status" value="1"/>
</dbReference>
<dbReference type="Pfam" id="PF00702">
    <property type="entry name" value="Hydrolase"/>
    <property type="match status" value="1"/>
</dbReference>
<dbReference type="Gene3D" id="3.40.50.1000">
    <property type="entry name" value="HAD superfamily/HAD-like"/>
    <property type="match status" value="1"/>
</dbReference>
<evidence type="ECO:0000313" key="2">
    <source>
        <dbReference type="Proteomes" id="UP000305948"/>
    </source>
</evidence>
<dbReference type="SFLD" id="SFLDS00003">
    <property type="entry name" value="Haloacid_Dehalogenase"/>
    <property type="match status" value="1"/>
</dbReference>
<protein>
    <submittedName>
        <fullName evidence="1">Epoxide hydrolase</fullName>
    </submittedName>
</protein>
<organism evidence="1 2">
    <name type="scientific">Heliocybe sulcata</name>
    <dbReference type="NCBI Taxonomy" id="5364"/>
    <lineage>
        <taxon>Eukaryota</taxon>
        <taxon>Fungi</taxon>
        <taxon>Dikarya</taxon>
        <taxon>Basidiomycota</taxon>
        <taxon>Agaricomycotina</taxon>
        <taxon>Agaricomycetes</taxon>
        <taxon>Gloeophyllales</taxon>
        <taxon>Gloeophyllaceae</taxon>
        <taxon>Heliocybe</taxon>
    </lineage>
</organism>
<dbReference type="InterPro" id="IPR006439">
    <property type="entry name" value="HAD-SF_hydro_IA"/>
</dbReference>
<dbReference type="Proteomes" id="UP000305948">
    <property type="component" value="Unassembled WGS sequence"/>
</dbReference>
<sequence>MTCPNLKAVIFDIGGVVLKSPFLAIAAYEQEHNLPDNYINVSITRRGDSGAWQKFERGEMPLYDFYKSFGDELSDTRNGNIWYTEYSRRKGMRCPALPEKLAIDGRELFGRMMRESSEYDELVVNAIRRIRESRRWRVIALTNNFSKFDSPQASGTSGSHVTPLSAATGLPATELAFLGWDKGGPVPPSLRSLFDDFCDSSTLGMRKPDPAFYLLACQRNEIAPEDAVFLDDIGANLKTARDLGMQTIRVSIGGSLSALKKLEVMLGIGLTDGAASISKL</sequence>
<dbReference type="SUPFAM" id="SSF56784">
    <property type="entry name" value="HAD-like"/>
    <property type="match status" value="1"/>
</dbReference>
<dbReference type="InterPro" id="IPR052898">
    <property type="entry name" value="ACAD10-like"/>
</dbReference>
<proteinExistence type="predicted"/>
<evidence type="ECO:0000313" key="1">
    <source>
        <dbReference type="EMBL" id="TFK55187.1"/>
    </source>
</evidence>
<name>A0A5C3NE77_9AGAM</name>
<dbReference type="PANTHER" id="PTHR47829:SF1">
    <property type="entry name" value="HAD FAMILY PHOSPHATASE"/>
    <property type="match status" value="1"/>
</dbReference>
<dbReference type="SFLD" id="SFLDG01129">
    <property type="entry name" value="C1.5:_HAD__Beta-PGM__Phosphata"/>
    <property type="match status" value="1"/>
</dbReference>
<dbReference type="NCBIfam" id="TIGR01509">
    <property type="entry name" value="HAD-SF-IA-v3"/>
    <property type="match status" value="1"/>
</dbReference>
<keyword evidence="1" id="KW-0378">Hydrolase</keyword>
<reference evidence="1 2" key="1">
    <citation type="journal article" date="2019" name="Nat. Ecol. Evol.">
        <title>Megaphylogeny resolves global patterns of mushroom evolution.</title>
        <authorList>
            <person name="Varga T."/>
            <person name="Krizsan K."/>
            <person name="Foldi C."/>
            <person name="Dima B."/>
            <person name="Sanchez-Garcia M."/>
            <person name="Sanchez-Ramirez S."/>
            <person name="Szollosi G.J."/>
            <person name="Szarkandi J.G."/>
            <person name="Papp V."/>
            <person name="Albert L."/>
            <person name="Andreopoulos W."/>
            <person name="Angelini C."/>
            <person name="Antonin V."/>
            <person name="Barry K.W."/>
            <person name="Bougher N.L."/>
            <person name="Buchanan P."/>
            <person name="Buyck B."/>
            <person name="Bense V."/>
            <person name="Catcheside P."/>
            <person name="Chovatia M."/>
            <person name="Cooper J."/>
            <person name="Damon W."/>
            <person name="Desjardin D."/>
            <person name="Finy P."/>
            <person name="Geml J."/>
            <person name="Haridas S."/>
            <person name="Hughes K."/>
            <person name="Justo A."/>
            <person name="Karasinski D."/>
            <person name="Kautmanova I."/>
            <person name="Kiss B."/>
            <person name="Kocsube S."/>
            <person name="Kotiranta H."/>
            <person name="LaButti K.M."/>
            <person name="Lechner B.E."/>
            <person name="Liimatainen K."/>
            <person name="Lipzen A."/>
            <person name="Lukacs Z."/>
            <person name="Mihaltcheva S."/>
            <person name="Morgado L.N."/>
            <person name="Niskanen T."/>
            <person name="Noordeloos M.E."/>
            <person name="Ohm R.A."/>
            <person name="Ortiz-Santana B."/>
            <person name="Ovrebo C."/>
            <person name="Racz N."/>
            <person name="Riley R."/>
            <person name="Savchenko A."/>
            <person name="Shiryaev A."/>
            <person name="Soop K."/>
            <person name="Spirin V."/>
            <person name="Szebenyi C."/>
            <person name="Tomsovsky M."/>
            <person name="Tulloss R.E."/>
            <person name="Uehling J."/>
            <person name="Grigoriev I.V."/>
            <person name="Vagvolgyi C."/>
            <person name="Papp T."/>
            <person name="Martin F.M."/>
            <person name="Miettinen O."/>
            <person name="Hibbett D.S."/>
            <person name="Nagy L.G."/>
        </authorList>
    </citation>
    <scope>NUCLEOTIDE SEQUENCE [LARGE SCALE GENOMIC DNA]</scope>
    <source>
        <strain evidence="1 2">OMC1185</strain>
    </source>
</reference>
<dbReference type="OrthoDB" id="1694274at2759"/>
<dbReference type="STRING" id="5364.A0A5C3NE77"/>
<keyword evidence="2" id="KW-1185">Reference proteome</keyword>